<reference evidence="10" key="1">
    <citation type="submission" date="2018-08" db="EMBL/GenBank/DDBJ databases">
        <authorList>
            <person name="Cornetti L."/>
        </authorList>
    </citation>
    <scope>NUCLEOTIDE SEQUENCE</scope>
    <source>
        <strain evidence="10">BE-ASS</strain>
    </source>
</reference>
<proteinExistence type="evidence at transcript level"/>
<dbReference type="Pfam" id="PF08294">
    <property type="entry name" value="TIM21"/>
    <property type="match status" value="1"/>
</dbReference>
<comment type="similarity">
    <text evidence="2 8">Belongs to the TIM21 family.</text>
</comment>
<evidence type="ECO:0000256" key="8">
    <source>
        <dbReference type="RuleBase" id="RU367142"/>
    </source>
</evidence>
<evidence type="ECO:0000256" key="7">
    <source>
        <dbReference type="ARBA" id="ARBA00023136"/>
    </source>
</evidence>
<evidence type="ECO:0000256" key="9">
    <source>
        <dbReference type="SAM" id="MobiDB-lite"/>
    </source>
</evidence>
<evidence type="ECO:0000256" key="5">
    <source>
        <dbReference type="ARBA" id="ARBA00022989"/>
    </source>
</evidence>
<dbReference type="InterPro" id="IPR013261">
    <property type="entry name" value="Tim21"/>
</dbReference>
<evidence type="ECO:0000256" key="3">
    <source>
        <dbReference type="ARBA" id="ARBA00022692"/>
    </source>
</evidence>
<keyword evidence="8" id="KW-0653">Protein transport</keyword>
<evidence type="ECO:0000256" key="6">
    <source>
        <dbReference type="ARBA" id="ARBA00023128"/>
    </source>
</evidence>
<name>A0A4Y7NLB4_9CRUS</name>
<keyword evidence="5 8" id="KW-1133">Transmembrane helix</keyword>
<evidence type="ECO:0000256" key="1">
    <source>
        <dbReference type="ARBA" id="ARBA00004304"/>
    </source>
</evidence>
<dbReference type="EMBL" id="LR024363">
    <property type="protein sequence ID" value="SVE93982.1"/>
    <property type="molecule type" value="mRNA"/>
</dbReference>
<dbReference type="PANTHER" id="PTHR13032:SF6">
    <property type="entry name" value="MITOCHONDRIAL IMPORT INNER MEMBRANE TRANSLOCASE SUBUNIT TIM21"/>
    <property type="match status" value="1"/>
</dbReference>
<keyword evidence="8" id="KW-0813">Transport</keyword>
<comment type="function">
    <text evidence="8">Essential component of the TIM23 complex, a complex that mediates the translocation of transit peptide-containing proteins across the mitochondrial inner membrane.</text>
</comment>
<dbReference type="Gene3D" id="3.10.450.320">
    <property type="entry name" value="Mitochondrial import inner membrane translocase subunit Tim21"/>
    <property type="match status" value="1"/>
</dbReference>
<dbReference type="GO" id="GO:0005744">
    <property type="term" value="C:TIM23 mitochondrial import inner membrane translocase complex"/>
    <property type="evidence" value="ECO:0007669"/>
    <property type="project" value="UniProtKB-UniRule"/>
</dbReference>
<keyword evidence="7 8" id="KW-0472">Membrane</keyword>
<dbReference type="GO" id="GO:0030150">
    <property type="term" value="P:protein import into mitochondrial matrix"/>
    <property type="evidence" value="ECO:0007669"/>
    <property type="project" value="UniProtKB-UniRule"/>
</dbReference>
<comment type="subunit">
    <text evidence="8">Component of the TIM23 complex.</text>
</comment>
<keyword evidence="6 8" id="KW-0496">Mitochondrion</keyword>
<feature type="region of interest" description="Disordered" evidence="9">
    <location>
        <begin position="185"/>
        <end position="212"/>
    </location>
</feature>
<keyword evidence="3 8" id="KW-0812">Transmembrane</keyword>
<dbReference type="PANTHER" id="PTHR13032">
    <property type="entry name" value="MITOCHONDRIAL IMPORT INNER MEMBRANE TRANSLOCASE SUBUNIT TIM21"/>
    <property type="match status" value="1"/>
</dbReference>
<sequence>MIDSSNIKKILIPENKQTQQDLVKSAHQSNVGVSLGTKVKDAGKTVWYTGIVICGFIATGAILFAVVKELFWSQSPQSIYSDALKKCIEFPRICDLLGEPIKGFCDGSGRRGRTNLRYNNFMKDNVEHLQIRFYIKGIRNQATVHAEMEKINGRFEYVYLIADTENYPKEKIFAENQEYHEKFVSSTNEAKSSGAQHKGSSTNHQMFKMSSF</sequence>
<keyword evidence="8" id="KW-0811">Translocation</keyword>
<dbReference type="InterPro" id="IPR038552">
    <property type="entry name" value="Tim21_IMS_sf"/>
</dbReference>
<dbReference type="AlphaFoldDB" id="A0A4Y7NLB4"/>
<evidence type="ECO:0000313" key="10">
    <source>
        <dbReference type="EMBL" id="SVE93982.1"/>
    </source>
</evidence>
<protein>
    <recommendedName>
        <fullName evidence="8">Mitochondrial import inner membrane translocase subunit Tim21</fullName>
    </recommendedName>
</protein>
<organism evidence="10">
    <name type="scientific">Scapholeberis mucronata</name>
    <dbReference type="NCBI Taxonomy" id="202097"/>
    <lineage>
        <taxon>Eukaryota</taxon>
        <taxon>Metazoa</taxon>
        <taxon>Ecdysozoa</taxon>
        <taxon>Arthropoda</taxon>
        <taxon>Crustacea</taxon>
        <taxon>Branchiopoda</taxon>
        <taxon>Diplostraca</taxon>
        <taxon>Cladocera</taxon>
        <taxon>Anomopoda</taxon>
        <taxon>Daphniidae</taxon>
        <taxon>Scapholeberis</taxon>
    </lineage>
</organism>
<evidence type="ECO:0000256" key="2">
    <source>
        <dbReference type="ARBA" id="ARBA00010867"/>
    </source>
</evidence>
<feature type="transmembrane region" description="Helical" evidence="8">
    <location>
        <begin position="46"/>
        <end position="67"/>
    </location>
</feature>
<keyword evidence="8" id="KW-0999">Mitochondrion inner membrane</keyword>
<evidence type="ECO:0000256" key="4">
    <source>
        <dbReference type="ARBA" id="ARBA00022946"/>
    </source>
</evidence>
<accession>A0A4Y7NLB4</accession>
<keyword evidence="4" id="KW-0809">Transit peptide</keyword>
<comment type="subcellular location">
    <subcellularLocation>
        <location evidence="8">Mitochondrion inner membrane</location>
        <topology evidence="8">Single-pass membrane protein</topology>
    </subcellularLocation>
    <subcellularLocation>
        <location evidence="1">Mitochondrion membrane</location>
        <topology evidence="1">Single-pass membrane protein</topology>
    </subcellularLocation>
</comment>
<gene>
    <name evidence="10" type="primary">EOG090X0I05</name>
</gene>